<dbReference type="InterPro" id="IPR005467">
    <property type="entry name" value="His_kinase_dom"/>
</dbReference>
<dbReference type="GO" id="GO:0000155">
    <property type="term" value="F:phosphorelay sensor kinase activity"/>
    <property type="evidence" value="ECO:0007669"/>
    <property type="project" value="InterPro"/>
</dbReference>
<evidence type="ECO:0000313" key="9">
    <source>
        <dbReference type="EMBL" id="SEN17050.1"/>
    </source>
</evidence>
<evidence type="ECO:0000256" key="2">
    <source>
        <dbReference type="ARBA" id="ARBA00012438"/>
    </source>
</evidence>
<keyword evidence="3" id="KW-0597">Phosphoprotein</keyword>
<keyword evidence="5 9" id="KW-0418">Kinase</keyword>
<keyword evidence="7" id="KW-0812">Transmembrane</keyword>
<evidence type="ECO:0000256" key="7">
    <source>
        <dbReference type="SAM" id="Phobius"/>
    </source>
</evidence>
<comment type="catalytic activity">
    <reaction evidence="1">
        <text>ATP + protein L-histidine = ADP + protein N-phospho-L-histidine.</text>
        <dbReference type="EC" id="2.7.13.3"/>
    </reaction>
</comment>
<keyword evidence="7" id="KW-0472">Membrane</keyword>
<feature type="domain" description="Histidine kinase" evidence="8">
    <location>
        <begin position="233"/>
        <end position="451"/>
    </location>
</feature>
<dbReference type="SMART" id="SM00388">
    <property type="entry name" value="HisKA"/>
    <property type="match status" value="1"/>
</dbReference>
<dbReference type="EMBL" id="FOCI01000010">
    <property type="protein sequence ID" value="SEN17050.1"/>
    <property type="molecule type" value="Genomic_DNA"/>
</dbReference>
<dbReference type="Proteomes" id="UP000199585">
    <property type="component" value="Unassembled WGS sequence"/>
</dbReference>
<keyword evidence="7" id="KW-1133">Transmembrane helix</keyword>
<evidence type="ECO:0000256" key="1">
    <source>
        <dbReference type="ARBA" id="ARBA00000085"/>
    </source>
</evidence>
<dbReference type="PROSITE" id="PS50109">
    <property type="entry name" value="HIS_KIN"/>
    <property type="match status" value="1"/>
</dbReference>
<dbReference type="InterPro" id="IPR036890">
    <property type="entry name" value="HATPase_C_sf"/>
</dbReference>
<evidence type="ECO:0000256" key="3">
    <source>
        <dbReference type="ARBA" id="ARBA00022553"/>
    </source>
</evidence>
<protein>
    <recommendedName>
        <fullName evidence="2">histidine kinase</fullName>
        <ecNumber evidence="2">2.7.13.3</ecNumber>
    </recommendedName>
</protein>
<evidence type="ECO:0000256" key="5">
    <source>
        <dbReference type="ARBA" id="ARBA00022777"/>
    </source>
</evidence>
<reference evidence="9 10" key="1">
    <citation type="submission" date="2016-10" db="EMBL/GenBank/DDBJ databases">
        <authorList>
            <person name="de Groot N.N."/>
        </authorList>
    </citation>
    <scope>NUCLEOTIDE SEQUENCE [LARGE SCALE GENOMIC DNA]</scope>
    <source>
        <strain evidence="9 10">DSM 16213</strain>
    </source>
</reference>
<dbReference type="Pfam" id="PF02518">
    <property type="entry name" value="HATPase_c"/>
    <property type="match status" value="1"/>
</dbReference>
<dbReference type="InterPro" id="IPR003594">
    <property type="entry name" value="HATPase_dom"/>
</dbReference>
<dbReference type="FunFam" id="3.30.565.10:FF:000006">
    <property type="entry name" value="Sensor histidine kinase WalK"/>
    <property type="match status" value="1"/>
</dbReference>
<dbReference type="InterPro" id="IPR050736">
    <property type="entry name" value="Sensor_HK_Regulatory"/>
</dbReference>
<gene>
    <name evidence="9" type="ORF">SAMN04488003_11068</name>
</gene>
<evidence type="ECO:0000313" key="10">
    <source>
        <dbReference type="Proteomes" id="UP000199585"/>
    </source>
</evidence>
<name>A0A1H8ECE7_9RHOB</name>
<feature type="transmembrane region" description="Helical" evidence="7">
    <location>
        <begin position="178"/>
        <end position="200"/>
    </location>
</feature>
<proteinExistence type="predicted"/>
<evidence type="ECO:0000256" key="6">
    <source>
        <dbReference type="ARBA" id="ARBA00023012"/>
    </source>
</evidence>
<dbReference type="Gene3D" id="1.10.287.130">
    <property type="match status" value="1"/>
</dbReference>
<dbReference type="STRING" id="245187.SAMN04488003_11068"/>
<dbReference type="OrthoDB" id="7179697at2"/>
<dbReference type="InterPro" id="IPR004358">
    <property type="entry name" value="Sig_transdc_His_kin-like_C"/>
</dbReference>
<organism evidence="9 10">
    <name type="scientific">Loktanella fryxellensis</name>
    <dbReference type="NCBI Taxonomy" id="245187"/>
    <lineage>
        <taxon>Bacteria</taxon>
        <taxon>Pseudomonadati</taxon>
        <taxon>Pseudomonadota</taxon>
        <taxon>Alphaproteobacteria</taxon>
        <taxon>Rhodobacterales</taxon>
        <taxon>Roseobacteraceae</taxon>
        <taxon>Loktanella</taxon>
    </lineage>
</organism>
<dbReference type="AlphaFoldDB" id="A0A1H8ECE7"/>
<feature type="transmembrane region" description="Helical" evidence="7">
    <location>
        <begin position="152"/>
        <end position="172"/>
    </location>
</feature>
<dbReference type="SUPFAM" id="SSF47384">
    <property type="entry name" value="Homodimeric domain of signal transducing histidine kinase"/>
    <property type="match status" value="1"/>
</dbReference>
<dbReference type="Gene3D" id="3.30.565.10">
    <property type="entry name" value="Histidine kinase-like ATPase, C-terminal domain"/>
    <property type="match status" value="1"/>
</dbReference>
<accession>A0A1H8ECE7</accession>
<dbReference type="SMART" id="SM00387">
    <property type="entry name" value="HATPase_c"/>
    <property type="match status" value="1"/>
</dbReference>
<dbReference type="CDD" id="cd00082">
    <property type="entry name" value="HisKA"/>
    <property type="match status" value="1"/>
</dbReference>
<dbReference type="PANTHER" id="PTHR43711">
    <property type="entry name" value="TWO-COMPONENT HISTIDINE KINASE"/>
    <property type="match status" value="1"/>
</dbReference>
<feature type="transmembrane region" description="Helical" evidence="7">
    <location>
        <begin position="96"/>
        <end position="117"/>
    </location>
</feature>
<keyword evidence="6" id="KW-0902">Two-component regulatory system</keyword>
<dbReference type="Pfam" id="PF00512">
    <property type="entry name" value="HisKA"/>
    <property type="match status" value="1"/>
</dbReference>
<evidence type="ECO:0000256" key="4">
    <source>
        <dbReference type="ARBA" id="ARBA00022679"/>
    </source>
</evidence>
<dbReference type="PANTHER" id="PTHR43711:SF1">
    <property type="entry name" value="HISTIDINE KINASE 1"/>
    <property type="match status" value="1"/>
</dbReference>
<dbReference type="InterPro" id="IPR036097">
    <property type="entry name" value="HisK_dim/P_sf"/>
</dbReference>
<keyword evidence="10" id="KW-1185">Reference proteome</keyword>
<keyword evidence="4" id="KW-0808">Transferase</keyword>
<dbReference type="InterPro" id="IPR003661">
    <property type="entry name" value="HisK_dim/P_dom"/>
</dbReference>
<feature type="transmembrane region" description="Helical" evidence="7">
    <location>
        <begin position="56"/>
        <end position="75"/>
    </location>
</feature>
<evidence type="ECO:0000259" key="8">
    <source>
        <dbReference type="PROSITE" id="PS50109"/>
    </source>
</evidence>
<dbReference type="SUPFAM" id="SSF55874">
    <property type="entry name" value="ATPase domain of HSP90 chaperone/DNA topoisomerase II/histidine kinase"/>
    <property type="match status" value="1"/>
</dbReference>
<feature type="transmembrane region" description="Helical" evidence="7">
    <location>
        <begin position="123"/>
        <end position="140"/>
    </location>
</feature>
<dbReference type="PRINTS" id="PR00344">
    <property type="entry name" value="BCTRLSENSOR"/>
</dbReference>
<sequence length="454" mass="50188">MNGGLMILFSGQTVSSFVLRRALKDHARLSIELVVQRQVTFAAALILAGYYYSLQIATLAGVMIVISEALDFILCRRILQWTGRDTEQLRTYYRRLIISTILSAAIIVYYAVSLALVQGPGPHFMSLFFLFAAAIFAAMNNHQVPILLTIRLIIYGMAFVFIPAFDIWMTGAGIRSELWAQLFTALFVLYFVIDCSRIHLRLYRDNLVKMEDLTIQHELAQDAVRIKTDFLSTMSHELRTPLTSIKGSIDLISSGKFGALNGRIVKLLDISQRNCARLIALIDEILDLQKIDAGKMEFHMQPVEVTALIGRTVALTTPYADALGVTLRVEGEGGGWVLGDPARLEQVLTNMLSNAAKFSTSGDMVRVRAEAQPGRIRICVIDEGVGLSENDTDKVFDRFSQLDASDTRKIGGTGLGMNISRKIMAAHDGVISYAKNTGPGTTFYMELDICDPAA</sequence>
<dbReference type="EC" id="2.7.13.3" evidence="2"/>